<dbReference type="PANTHER" id="PTHR39697">
    <property type="entry name" value="RICIN B LECTIN DOMAIN-CONTAINING PROTEIN-RELATED"/>
    <property type="match status" value="1"/>
</dbReference>
<feature type="compositionally biased region" description="Polar residues" evidence="1">
    <location>
        <begin position="12"/>
        <end position="34"/>
    </location>
</feature>
<name>A0A428P071_9HYPO</name>
<comment type="caution">
    <text evidence="2">The sequence shown here is derived from an EMBL/GenBank/DDBJ whole genome shotgun (WGS) entry which is preliminary data.</text>
</comment>
<dbReference type="OrthoDB" id="5289641at2759"/>
<protein>
    <submittedName>
        <fullName evidence="2">Uncharacterized protein</fullName>
    </submittedName>
</protein>
<sequence length="204" mass="23149">MTGITNARDAESTATSSLSIDGVMTPTTGTGDSSIQEWLRSSNIAPSPSSNDEFQRNVTEHLGSLRVTRLSDPRSNDTFLIIDKSQNRILTCHDGNLHLEHLNTDKPISKCSQWLCTERDGFKGFKNVTGRGFLGHDIWWDFYAKVPHHKGWESFTLSRKEGGYYWIQCLDWWTLWQVSARSDGRGLVAERDGGTLWEFVKVHE</sequence>
<dbReference type="AlphaFoldDB" id="A0A428P071"/>
<accession>A0A428P071</accession>
<evidence type="ECO:0000313" key="3">
    <source>
        <dbReference type="Proteomes" id="UP000288168"/>
    </source>
</evidence>
<dbReference type="Proteomes" id="UP000288168">
    <property type="component" value="Unassembled WGS sequence"/>
</dbReference>
<feature type="region of interest" description="Disordered" evidence="1">
    <location>
        <begin position="1"/>
        <end position="34"/>
    </location>
</feature>
<gene>
    <name evidence="2" type="ORF">CEP54_013859</name>
</gene>
<keyword evidence="3" id="KW-1185">Reference proteome</keyword>
<organism evidence="2 3">
    <name type="scientific">Fusarium duplospermum</name>
    <dbReference type="NCBI Taxonomy" id="1325734"/>
    <lineage>
        <taxon>Eukaryota</taxon>
        <taxon>Fungi</taxon>
        <taxon>Dikarya</taxon>
        <taxon>Ascomycota</taxon>
        <taxon>Pezizomycotina</taxon>
        <taxon>Sordariomycetes</taxon>
        <taxon>Hypocreomycetidae</taxon>
        <taxon>Hypocreales</taxon>
        <taxon>Nectriaceae</taxon>
        <taxon>Fusarium</taxon>
        <taxon>Fusarium solani species complex</taxon>
    </lineage>
</organism>
<dbReference type="EMBL" id="NKCI01000238">
    <property type="protein sequence ID" value="RSL46445.1"/>
    <property type="molecule type" value="Genomic_DNA"/>
</dbReference>
<proteinExistence type="predicted"/>
<dbReference type="PANTHER" id="PTHR39697:SF1">
    <property type="entry name" value="RICIN B LECTIN DOMAIN-CONTAINING PROTEIN"/>
    <property type="match status" value="1"/>
</dbReference>
<reference evidence="2 3" key="1">
    <citation type="submission" date="2017-06" db="EMBL/GenBank/DDBJ databases">
        <title>Comparative genomic analysis of Ambrosia Fusariam Clade fungi.</title>
        <authorList>
            <person name="Stajich J.E."/>
            <person name="Carrillo J."/>
            <person name="Kijimoto T."/>
            <person name="Eskalen A."/>
            <person name="O'Donnell K."/>
            <person name="Kasson M."/>
        </authorList>
    </citation>
    <scope>NUCLEOTIDE SEQUENCE [LARGE SCALE GENOMIC DNA]</scope>
    <source>
        <strain evidence="2 3">NRRL62584</strain>
    </source>
</reference>
<evidence type="ECO:0000313" key="2">
    <source>
        <dbReference type="EMBL" id="RSL46445.1"/>
    </source>
</evidence>
<evidence type="ECO:0000256" key="1">
    <source>
        <dbReference type="SAM" id="MobiDB-lite"/>
    </source>
</evidence>